<proteinExistence type="predicted"/>
<reference evidence="1 2" key="1">
    <citation type="submission" date="2018-08" db="EMBL/GenBank/DDBJ databases">
        <title>A genome reference for cultivated species of the human gut microbiota.</title>
        <authorList>
            <person name="Zou Y."/>
            <person name="Xue W."/>
            <person name="Luo G."/>
        </authorList>
    </citation>
    <scope>NUCLEOTIDE SEQUENCE [LARGE SCALE GENOMIC DNA]</scope>
    <source>
        <strain evidence="1 2">OF03-3</strain>
    </source>
</reference>
<evidence type="ECO:0000313" key="2">
    <source>
        <dbReference type="Proteomes" id="UP000285604"/>
    </source>
</evidence>
<accession>A0AA92WFY3</accession>
<gene>
    <name evidence="1" type="ORF">DXA63_08810</name>
</gene>
<name>A0AA92WFY3_9BACT</name>
<comment type="caution">
    <text evidence="1">The sequence shown here is derived from an EMBL/GenBank/DDBJ whole genome shotgun (WGS) entry which is preliminary data.</text>
</comment>
<dbReference type="AlphaFoldDB" id="A0AA92WFY3"/>
<dbReference type="Proteomes" id="UP000285604">
    <property type="component" value="Unassembled WGS sequence"/>
</dbReference>
<sequence>MPQKNANDAAKLRIRKESDFNITEFYRISCVFLWNKACRFIRIYYLCRKNAALGNLKASFHCARLQFLCPLKHRNILIRNNQKKL</sequence>
<protein>
    <submittedName>
        <fullName evidence="1">Uncharacterized protein</fullName>
    </submittedName>
</protein>
<dbReference type="EMBL" id="QSCI01000034">
    <property type="protein sequence ID" value="RGX94405.1"/>
    <property type="molecule type" value="Genomic_DNA"/>
</dbReference>
<evidence type="ECO:0000313" key="1">
    <source>
        <dbReference type="EMBL" id="RGX94405.1"/>
    </source>
</evidence>
<organism evidence="1 2">
    <name type="scientific">Segatella copri</name>
    <dbReference type="NCBI Taxonomy" id="165179"/>
    <lineage>
        <taxon>Bacteria</taxon>
        <taxon>Pseudomonadati</taxon>
        <taxon>Bacteroidota</taxon>
        <taxon>Bacteroidia</taxon>
        <taxon>Bacteroidales</taxon>
        <taxon>Prevotellaceae</taxon>
        <taxon>Segatella</taxon>
    </lineage>
</organism>